<feature type="non-terminal residue" evidence="5">
    <location>
        <position position="1"/>
    </location>
</feature>
<dbReference type="PRINTS" id="PR01743">
    <property type="entry name" value="SSDNABINDING"/>
</dbReference>
<feature type="compositionally biased region" description="Pro residues" evidence="4">
    <location>
        <begin position="142"/>
        <end position="161"/>
    </location>
</feature>
<dbReference type="Proteomes" id="UP001497623">
    <property type="component" value="Unassembled WGS sequence"/>
</dbReference>
<dbReference type="AlphaFoldDB" id="A0AAV2Q4I5"/>
<comment type="caution">
    <text evidence="5">The sequence shown here is derived from an EMBL/GenBank/DDBJ whole genome shotgun (WGS) entry which is preliminary data.</text>
</comment>
<sequence length="488" mass="49713">LRERRPTGYVTVFNMYAKGKGSSVPSDAQAREKLALYVYEYLLHVGAQKAAQTFLSEIRWEKNITLGEPPGFLHSWWCVFWDLYCAAPERRDTCEHSSEAKAFHDYGFVNSGYGVNGIAHNAGPAPSPIGQMPPSDAMGPGGPMPPGFFPSPGMRPSPGPNPGSQGSPLPPGHPGAGPGGMPGGPGGSPMMNQPFMSPRYPGGPRPGVRMPQMPSDFNGPPGQPIMPNSMDPSRQGDGDFVGWQGPPGMSPRMTGPRGPGMGPGMGPMGPGYGMRGPPPSSMGPGGPGGPVMSPGPGGPGGPGGMPPMSMGGPGPRQPWTPNTSTPISCASSPGSYGGMMGPPGSTGPPGPGTPIMPSPQDTNSGGDGMYPGMMKPGVPGGGGMPGEFPMGGGPDGPMGGPMGPNAMGPVMNGDGLDGMKNSPANGPSTPRDDGGGMGDYGNLAGFGAPPDSDQNESAAILKIKESMQEEAKRFEKDVPPDHPDYFMP</sequence>
<evidence type="ECO:0000313" key="6">
    <source>
        <dbReference type="Proteomes" id="UP001497623"/>
    </source>
</evidence>
<organism evidence="5 6">
    <name type="scientific">Meganyctiphanes norvegica</name>
    <name type="common">Northern krill</name>
    <name type="synonym">Thysanopoda norvegica</name>
    <dbReference type="NCBI Taxonomy" id="48144"/>
    <lineage>
        <taxon>Eukaryota</taxon>
        <taxon>Metazoa</taxon>
        <taxon>Ecdysozoa</taxon>
        <taxon>Arthropoda</taxon>
        <taxon>Crustacea</taxon>
        <taxon>Multicrustacea</taxon>
        <taxon>Malacostraca</taxon>
        <taxon>Eumalacostraca</taxon>
        <taxon>Eucarida</taxon>
        <taxon>Euphausiacea</taxon>
        <taxon>Euphausiidae</taxon>
        <taxon>Meganyctiphanes</taxon>
    </lineage>
</organism>
<dbReference type="PANTHER" id="PTHR12610">
    <property type="entry name" value="SINGLE STRANDED DNA BINDING PROTEIN"/>
    <property type="match status" value="1"/>
</dbReference>
<dbReference type="PROSITE" id="PS50896">
    <property type="entry name" value="LISH"/>
    <property type="match status" value="1"/>
</dbReference>
<dbReference type="InterPro" id="IPR008116">
    <property type="entry name" value="SSDP_DNA-bd"/>
</dbReference>
<dbReference type="GO" id="GO:0003697">
    <property type="term" value="F:single-stranded DNA binding"/>
    <property type="evidence" value="ECO:0007669"/>
    <property type="project" value="InterPro"/>
</dbReference>
<feature type="compositionally biased region" description="Pro residues" evidence="4">
    <location>
        <begin position="345"/>
        <end position="357"/>
    </location>
</feature>
<feature type="compositionally biased region" description="Basic and acidic residues" evidence="4">
    <location>
        <begin position="462"/>
        <end position="488"/>
    </location>
</feature>
<gene>
    <name evidence="5" type="ORF">MNOR_LOCUS8435</name>
</gene>
<accession>A0AAV2Q4I5</accession>
<comment type="subcellular location">
    <subcellularLocation>
        <location evidence="1">Nucleus</location>
    </subcellularLocation>
</comment>
<feature type="compositionally biased region" description="Gly residues" evidence="4">
    <location>
        <begin position="378"/>
        <end position="402"/>
    </location>
</feature>
<dbReference type="PANTHER" id="PTHR12610:SF12">
    <property type="entry name" value="SEQUENCE-SPECIFIC SINGLE-STRANDED DNA-BINDING PROTEIN, ISOFORM D"/>
    <property type="match status" value="1"/>
</dbReference>
<feature type="region of interest" description="Disordered" evidence="4">
    <location>
        <begin position="122"/>
        <end position="236"/>
    </location>
</feature>
<feature type="compositionally biased region" description="Polar residues" evidence="4">
    <location>
        <begin position="319"/>
        <end position="330"/>
    </location>
</feature>
<dbReference type="InterPro" id="IPR006594">
    <property type="entry name" value="LisH"/>
</dbReference>
<evidence type="ECO:0000256" key="3">
    <source>
        <dbReference type="ARBA" id="ARBA00023242"/>
    </source>
</evidence>
<evidence type="ECO:0000256" key="1">
    <source>
        <dbReference type="ARBA" id="ARBA00004123"/>
    </source>
</evidence>
<evidence type="ECO:0000313" key="5">
    <source>
        <dbReference type="EMBL" id="CAL4071105.1"/>
    </source>
</evidence>
<proteinExistence type="predicted"/>
<keyword evidence="2" id="KW-0238">DNA-binding</keyword>
<protein>
    <recommendedName>
        <fullName evidence="7">LisH domain-containing protein</fullName>
    </recommendedName>
</protein>
<evidence type="ECO:0000256" key="4">
    <source>
        <dbReference type="SAM" id="MobiDB-lite"/>
    </source>
</evidence>
<dbReference type="SMART" id="SM00667">
    <property type="entry name" value="LisH"/>
    <property type="match status" value="1"/>
</dbReference>
<keyword evidence="3" id="KW-0539">Nucleus</keyword>
<evidence type="ECO:0000256" key="2">
    <source>
        <dbReference type="ARBA" id="ARBA00023125"/>
    </source>
</evidence>
<keyword evidence="6" id="KW-1185">Reference proteome</keyword>
<feature type="compositionally biased region" description="Gly residues" evidence="4">
    <location>
        <begin position="174"/>
        <end position="187"/>
    </location>
</feature>
<dbReference type="GO" id="GO:0045944">
    <property type="term" value="P:positive regulation of transcription by RNA polymerase II"/>
    <property type="evidence" value="ECO:0007669"/>
    <property type="project" value="TreeGrafter"/>
</dbReference>
<reference evidence="5 6" key="1">
    <citation type="submission" date="2024-05" db="EMBL/GenBank/DDBJ databases">
        <authorList>
            <person name="Wallberg A."/>
        </authorList>
    </citation>
    <scope>NUCLEOTIDE SEQUENCE [LARGE SCALE GENOMIC DNA]</scope>
</reference>
<evidence type="ECO:0008006" key="7">
    <source>
        <dbReference type="Google" id="ProtNLM"/>
    </source>
</evidence>
<dbReference type="Pfam" id="PF04503">
    <property type="entry name" value="SSDP"/>
    <property type="match status" value="1"/>
</dbReference>
<feature type="compositionally biased region" description="Low complexity" evidence="4">
    <location>
        <begin position="196"/>
        <end position="214"/>
    </location>
</feature>
<feature type="region of interest" description="Disordered" evidence="4">
    <location>
        <begin position="270"/>
        <end position="488"/>
    </location>
</feature>
<dbReference type="GO" id="GO:0005634">
    <property type="term" value="C:nucleus"/>
    <property type="evidence" value="ECO:0007669"/>
    <property type="project" value="UniProtKB-SubCell"/>
</dbReference>
<dbReference type="EMBL" id="CAXKWB010003933">
    <property type="protein sequence ID" value="CAL4071105.1"/>
    <property type="molecule type" value="Genomic_DNA"/>
</dbReference>
<name>A0AAV2Q4I5_MEGNR</name>